<feature type="compositionally biased region" description="Low complexity" evidence="2">
    <location>
        <begin position="1602"/>
        <end position="1621"/>
    </location>
</feature>
<name>A0AAN8WX84_HALRR</name>
<feature type="compositionally biased region" description="Polar residues" evidence="2">
    <location>
        <begin position="1478"/>
        <end position="1507"/>
    </location>
</feature>
<evidence type="ECO:0000256" key="2">
    <source>
        <dbReference type="SAM" id="MobiDB-lite"/>
    </source>
</evidence>
<feature type="compositionally biased region" description="Polar residues" evidence="2">
    <location>
        <begin position="1622"/>
        <end position="1638"/>
    </location>
</feature>
<feature type="compositionally biased region" description="Polar residues" evidence="2">
    <location>
        <begin position="1374"/>
        <end position="1390"/>
    </location>
</feature>
<feature type="compositionally biased region" description="Low complexity" evidence="2">
    <location>
        <begin position="1565"/>
        <end position="1589"/>
    </location>
</feature>
<feature type="compositionally biased region" description="Basic and acidic residues" evidence="2">
    <location>
        <begin position="821"/>
        <end position="851"/>
    </location>
</feature>
<dbReference type="InterPro" id="IPR021133">
    <property type="entry name" value="HEAT_type_2"/>
</dbReference>
<comment type="caution">
    <text evidence="3">The sequence shown here is derived from an EMBL/GenBank/DDBJ whole genome shotgun (WGS) entry which is preliminary data.</text>
</comment>
<dbReference type="PANTHER" id="PTHR21467:SF0">
    <property type="entry name" value="SERINE_THREONINE-PROTEIN PHOSPHATASE 4 REGULATORY SUBUNIT 4"/>
    <property type="match status" value="1"/>
</dbReference>
<dbReference type="InterPro" id="IPR039918">
    <property type="entry name" value="PPP4R4"/>
</dbReference>
<feature type="region of interest" description="Disordered" evidence="2">
    <location>
        <begin position="902"/>
        <end position="939"/>
    </location>
</feature>
<feature type="compositionally biased region" description="Low complexity" evidence="2">
    <location>
        <begin position="1536"/>
        <end position="1554"/>
    </location>
</feature>
<dbReference type="PANTHER" id="PTHR21467">
    <property type="entry name" value="PROTEIN PHOSPHATASE 4 REGULATORY SUBUNIT 4 PPP4R4"/>
    <property type="match status" value="1"/>
</dbReference>
<feature type="compositionally biased region" description="Basic and acidic residues" evidence="2">
    <location>
        <begin position="1033"/>
        <end position="1059"/>
    </location>
</feature>
<feature type="compositionally biased region" description="Polar residues" evidence="2">
    <location>
        <begin position="1451"/>
        <end position="1462"/>
    </location>
</feature>
<organism evidence="3 4">
    <name type="scientific">Halocaridina rubra</name>
    <name type="common">Hawaiian red shrimp</name>
    <dbReference type="NCBI Taxonomy" id="373956"/>
    <lineage>
        <taxon>Eukaryota</taxon>
        <taxon>Metazoa</taxon>
        <taxon>Ecdysozoa</taxon>
        <taxon>Arthropoda</taxon>
        <taxon>Crustacea</taxon>
        <taxon>Multicrustacea</taxon>
        <taxon>Malacostraca</taxon>
        <taxon>Eumalacostraca</taxon>
        <taxon>Eucarida</taxon>
        <taxon>Decapoda</taxon>
        <taxon>Pleocyemata</taxon>
        <taxon>Caridea</taxon>
        <taxon>Atyoidea</taxon>
        <taxon>Atyidae</taxon>
        <taxon>Halocaridina</taxon>
    </lineage>
</organism>
<dbReference type="InterPro" id="IPR011989">
    <property type="entry name" value="ARM-like"/>
</dbReference>
<dbReference type="PROSITE" id="PS50077">
    <property type="entry name" value="HEAT_REPEAT"/>
    <property type="match status" value="1"/>
</dbReference>
<dbReference type="EMBL" id="JAXCGZ010015394">
    <property type="protein sequence ID" value="KAK7070393.1"/>
    <property type="molecule type" value="Genomic_DNA"/>
</dbReference>
<feature type="region of interest" description="Disordered" evidence="2">
    <location>
        <begin position="643"/>
        <end position="851"/>
    </location>
</feature>
<evidence type="ECO:0000256" key="1">
    <source>
        <dbReference type="PROSITE-ProRule" id="PRU00103"/>
    </source>
</evidence>
<evidence type="ECO:0000313" key="4">
    <source>
        <dbReference type="Proteomes" id="UP001381693"/>
    </source>
</evidence>
<evidence type="ECO:0000313" key="3">
    <source>
        <dbReference type="EMBL" id="KAK7070393.1"/>
    </source>
</evidence>
<dbReference type="SUPFAM" id="SSF48371">
    <property type="entry name" value="ARM repeat"/>
    <property type="match status" value="1"/>
</dbReference>
<feature type="compositionally biased region" description="Basic and acidic residues" evidence="2">
    <location>
        <begin position="1129"/>
        <end position="1140"/>
    </location>
</feature>
<feature type="compositionally biased region" description="Polar residues" evidence="2">
    <location>
        <begin position="1061"/>
        <end position="1078"/>
    </location>
</feature>
<feature type="region of interest" description="Disordered" evidence="2">
    <location>
        <begin position="959"/>
        <end position="1140"/>
    </location>
</feature>
<feature type="compositionally biased region" description="Low complexity" evidence="2">
    <location>
        <begin position="806"/>
        <end position="819"/>
    </location>
</feature>
<protein>
    <submittedName>
        <fullName evidence="3">Serine/threonine-protein phosphatase 4 regulatory subunit 4</fullName>
    </submittedName>
</protein>
<dbReference type="InterPro" id="IPR016024">
    <property type="entry name" value="ARM-type_fold"/>
</dbReference>
<feature type="compositionally biased region" description="Basic and acidic residues" evidence="2">
    <location>
        <begin position="1409"/>
        <end position="1422"/>
    </location>
</feature>
<reference evidence="3 4" key="1">
    <citation type="submission" date="2023-11" db="EMBL/GenBank/DDBJ databases">
        <title>Halocaridina rubra genome assembly.</title>
        <authorList>
            <person name="Smith C."/>
        </authorList>
    </citation>
    <scope>NUCLEOTIDE SEQUENCE [LARGE SCALE GENOMIC DNA]</scope>
    <source>
        <strain evidence="3">EP-1</strain>
        <tissue evidence="3">Whole</tissue>
    </source>
</reference>
<keyword evidence="4" id="KW-1185">Reference proteome</keyword>
<feature type="region of interest" description="Disordered" evidence="2">
    <location>
        <begin position="1362"/>
        <end position="1670"/>
    </location>
</feature>
<sequence length="1670" mass="183556">MDYTCEKIFLHGSFFCKARTAAWFYNGKKLMRVQTGLSLLAGGGVRGSSIDSSVAENDGGGGVEGVLQDATLPAGAPPEALTLLQGELVPHTNFTHTFLKSILTSIDSKDPVVANAWLETLLDVIDLLPMEVIKDEILTLAVSKGQSQQVSARLAACKLIGKIATKFEPFLLKTEVVGVVQSLCQDVCGEVRGSMCSQLAAVARGLGLDATKTHILPELVDLCSDEETNVRLAGINTVVLMIPLLDDETRVGTLVPLVRKVCERALRVEDASLPVAAHLIGRICHGLHDELNEEQKNWFLNFYCTLAKLGLPDSKKTELPMPDLVAEVRSGEYEAECRQQCAYNLPCMVAFAGGSTNYRTSLHSTVSSLITDPSQQVRTTVAAAFHQLCILVGAEVGLLKEGLLQLLRSENLDILSALMPNLPHIITTMHRHNAVTPQTTRGELVELVGAIKQGEETVSITSVWRVHAEALTQAAALAPCLPADLIFTHLVPLMFVRMETARPIPCRLAAARTLLVFLRHMGTQEQRDHISNTIISDFCEGDSCHRRMLFLNVATMVLEMFSKAFFKTYFYRPLLSLHSDRVANIRLKLVTMLPQMKATLSLPDDKSRLQELETVVGSLLMSESDRDVSAAISTTIAQLDKIEVCESQRGSPEGESGSQETEDERRERQERRAVGDTKPLDAKSPEGSQSESIGERHTAARSSARRSSGLGRLPSYLERRRSNSHAPKQPPDECTILRGAGYQAATTNTSSNSTTNKNEWSLDDDDDDDDELDISDICDEVLLSPEEPVIDWEEQLSPQSPRITTRETSSASTSHASRSPQPRDRPLESRDRHADTRDTHADSKENLSSCRDRLLEARDRLSEIRGRHTRRPPLLQTNEGEVGDRLSAREVFWLRTSRPRWRRKVASADTSPEEPRRSKFGRGLSIDGRGSHSDTEDPDILYDTQQHIRKDTKELITVSHTNASPPSPHGMYTWPPQHTRHRHHSSSDNEEFEGDQDSNRSESSQRFEAQYNSIDRHHSSSSRYEPSSVLTTRHYELSPRRENSSDSYDSHTDYSEKSKHQSNSKMYLNPSNPYYNSSVKKEPRLSKYSSSLRSADPSSRHHVQYVENIDEDNSGTGVRQYGLSPPPLRDSRPKRFVQPRDTDDTYIYHGLTPTLAPHLSAVYSSHSLPTHFSYDHPEEYLSSLAFPEPYSPDPYTEMLAAAEMYTRDPYPQYRYDGDLSRGSHEHEARLIDQTPHSYFLLDTAELAPWSSPPAYPIGPLGASWLQHGLHPLARIPSCLIPTPYSRPRPHAPLASPPWRLTHHASLPSMSTLDPTTDEFLVDAGIRIDESIIKSRLPTPQNITSNLSRWRTSGRGYGNLSAIGNDSALDDKNHGSNISSSRLRQPSSVGSSRIPAPPGSIGLSNSSLRGQEDQSIKHRDGRGGVRRGSQGNTGSNSGSVITRLRPPARSNRPVSTVASSSSRVPLPSRTKSLSHENLRTSPSRLALPTSPSESPNSSRATSPRTSPQESDERPRTLAVSGSRLRQPQVRTPRGRGSRPTSCSSSPGGSRCSSPGMEGPIGGFGRGSRSSSRNGSASSSPASSRCSSPGPDDMRSLSRGSQHRSTTSKGSAGSSRAGHHSNSTTPEQLVTTPPSPGTSSRNHRQSSIPKPSSGSRGRPPGSKLPLPTSARN</sequence>
<feature type="compositionally biased region" description="Acidic residues" evidence="2">
    <location>
        <begin position="761"/>
        <end position="779"/>
    </location>
</feature>
<feature type="compositionally biased region" description="Basic and acidic residues" evidence="2">
    <location>
        <begin position="663"/>
        <end position="684"/>
    </location>
</feature>
<feature type="compositionally biased region" description="Low complexity" evidence="2">
    <location>
        <begin position="1427"/>
        <end position="1438"/>
    </location>
</feature>
<dbReference type="Proteomes" id="UP001381693">
    <property type="component" value="Unassembled WGS sequence"/>
</dbReference>
<feature type="compositionally biased region" description="Low complexity" evidence="2">
    <location>
        <begin position="1644"/>
        <end position="1661"/>
    </location>
</feature>
<dbReference type="GO" id="GO:0019888">
    <property type="term" value="F:protein phosphatase regulator activity"/>
    <property type="evidence" value="ECO:0007669"/>
    <property type="project" value="TreeGrafter"/>
</dbReference>
<proteinExistence type="predicted"/>
<dbReference type="Gene3D" id="1.25.10.10">
    <property type="entry name" value="Leucine-rich Repeat Variant"/>
    <property type="match status" value="1"/>
</dbReference>
<gene>
    <name evidence="3" type="primary">PPP4R4</name>
    <name evidence="3" type="ORF">SK128_003749</name>
</gene>
<feature type="compositionally biased region" description="Low complexity" evidence="2">
    <location>
        <begin position="746"/>
        <end position="756"/>
    </location>
</feature>
<accession>A0AAN8WX84</accession>
<dbReference type="GO" id="GO:0008287">
    <property type="term" value="C:protein serine/threonine phosphatase complex"/>
    <property type="evidence" value="ECO:0007669"/>
    <property type="project" value="TreeGrafter"/>
</dbReference>
<dbReference type="GO" id="GO:0005829">
    <property type="term" value="C:cytosol"/>
    <property type="evidence" value="ECO:0007669"/>
    <property type="project" value="TreeGrafter"/>
</dbReference>
<feature type="repeat" description="HEAT" evidence="1">
    <location>
        <begin position="215"/>
        <end position="249"/>
    </location>
</feature>
<feature type="compositionally biased region" description="Low complexity" evidence="2">
    <location>
        <begin position="700"/>
        <end position="713"/>
    </location>
</feature>